<sequence>KSKTGNPVNALHKKLQIQKNNNIDIVKEKNIENFDRLKIEAYNINGLRLDKEKLQRLADQCNINKMDIIGITETNIGEKEGKWLNTRHLGYASFWLK</sequence>
<gene>
    <name evidence="1" type="ORF">GMARGA_LOCUS32549</name>
</gene>
<dbReference type="EMBL" id="CAJVQB010051383">
    <property type="protein sequence ID" value="CAG8835398.1"/>
    <property type="molecule type" value="Genomic_DNA"/>
</dbReference>
<organism evidence="1 2">
    <name type="scientific">Gigaspora margarita</name>
    <dbReference type="NCBI Taxonomy" id="4874"/>
    <lineage>
        <taxon>Eukaryota</taxon>
        <taxon>Fungi</taxon>
        <taxon>Fungi incertae sedis</taxon>
        <taxon>Mucoromycota</taxon>
        <taxon>Glomeromycotina</taxon>
        <taxon>Glomeromycetes</taxon>
        <taxon>Diversisporales</taxon>
        <taxon>Gigasporaceae</taxon>
        <taxon>Gigaspora</taxon>
    </lineage>
</organism>
<reference evidence="1 2" key="1">
    <citation type="submission" date="2021-06" db="EMBL/GenBank/DDBJ databases">
        <authorList>
            <person name="Kallberg Y."/>
            <person name="Tangrot J."/>
            <person name="Rosling A."/>
        </authorList>
    </citation>
    <scope>NUCLEOTIDE SEQUENCE [LARGE SCALE GENOMIC DNA]</scope>
    <source>
        <strain evidence="1 2">120-4 pot B 10/14</strain>
    </source>
</reference>
<dbReference type="Proteomes" id="UP000789901">
    <property type="component" value="Unassembled WGS sequence"/>
</dbReference>
<dbReference type="SUPFAM" id="SSF56219">
    <property type="entry name" value="DNase I-like"/>
    <property type="match status" value="1"/>
</dbReference>
<proteinExistence type="predicted"/>
<evidence type="ECO:0000313" key="2">
    <source>
        <dbReference type="Proteomes" id="UP000789901"/>
    </source>
</evidence>
<evidence type="ECO:0000313" key="1">
    <source>
        <dbReference type="EMBL" id="CAG8835398.1"/>
    </source>
</evidence>
<keyword evidence="2" id="KW-1185">Reference proteome</keyword>
<name>A0ABN7WLN9_GIGMA</name>
<accession>A0ABN7WLN9</accession>
<comment type="caution">
    <text evidence="1">The sequence shown here is derived from an EMBL/GenBank/DDBJ whole genome shotgun (WGS) entry which is preliminary data.</text>
</comment>
<dbReference type="InterPro" id="IPR036691">
    <property type="entry name" value="Endo/exonu/phosph_ase_sf"/>
</dbReference>
<dbReference type="Gene3D" id="3.60.10.10">
    <property type="entry name" value="Endonuclease/exonuclease/phosphatase"/>
    <property type="match status" value="1"/>
</dbReference>
<feature type="non-terminal residue" evidence="1">
    <location>
        <position position="1"/>
    </location>
</feature>
<protein>
    <submittedName>
        <fullName evidence="1">36220_t:CDS:1</fullName>
    </submittedName>
</protein>